<comment type="function">
    <text evidence="10">E3 ubiquitin-protein ligase that mediates ubiquitination and subsequent proteasomal degradation of target proteins. E3 ubiquitin ligases accept ubiquitin from an E2 ubiquitin-conjugating enzyme in the form of a thioester and then directly transfers the ubiquitin to targeted substrates.</text>
</comment>
<comment type="similarity">
    <text evidence="3 10">Belongs to the SINA (Seven in absentia) family.</text>
</comment>
<dbReference type="InterPro" id="IPR004162">
    <property type="entry name" value="SINA-like_animal"/>
</dbReference>
<evidence type="ECO:0000256" key="7">
    <source>
        <dbReference type="ARBA" id="ARBA00022786"/>
    </source>
</evidence>
<protein>
    <recommendedName>
        <fullName evidence="10">E3 ubiquitin-protein ligase</fullName>
        <ecNumber evidence="10">2.3.2.27</ecNumber>
    </recommendedName>
</protein>
<keyword evidence="7 10" id="KW-0833">Ubl conjugation pathway</keyword>
<reference evidence="14" key="1">
    <citation type="submission" date="2020-01" db="EMBL/GenBank/DDBJ databases">
        <title>Draft genome sequence of the Termite Coptotermes fromosanus.</title>
        <authorList>
            <person name="Itakura S."/>
            <person name="Yosikawa Y."/>
            <person name="Umezawa K."/>
        </authorList>
    </citation>
    <scope>NUCLEOTIDE SEQUENCE [LARGE SCALE GENOMIC DNA]</scope>
</reference>
<dbReference type="Pfam" id="PF21362">
    <property type="entry name" value="Sina_RING"/>
    <property type="match status" value="1"/>
</dbReference>
<dbReference type="GO" id="GO:0043161">
    <property type="term" value="P:proteasome-mediated ubiquitin-dependent protein catabolic process"/>
    <property type="evidence" value="ECO:0007669"/>
    <property type="project" value="TreeGrafter"/>
</dbReference>
<dbReference type="InterPro" id="IPR049548">
    <property type="entry name" value="Sina-like_RING"/>
</dbReference>
<dbReference type="Pfam" id="PF03145">
    <property type="entry name" value="Sina_TRAF"/>
    <property type="match status" value="1"/>
</dbReference>
<dbReference type="AlphaFoldDB" id="A0A6L2PIU7"/>
<evidence type="ECO:0000313" key="13">
    <source>
        <dbReference type="EMBL" id="GFG32334.1"/>
    </source>
</evidence>
<dbReference type="FunCoup" id="A0A6L2PIU7">
    <property type="interactions" value="1247"/>
</dbReference>
<feature type="domain" description="RING-type" evidence="11">
    <location>
        <begin position="40"/>
        <end position="75"/>
    </location>
</feature>
<organism evidence="13 14">
    <name type="scientific">Coptotermes formosanus</name>
    <name type="common">Formosan subterranean termite</name>
    <dbReference type="NCBI Taxonomy" id="36987"/>
    <lineage>
        <taxon>Eukaryota</taxon>
        <taxon>Metazoa</taxon>
        <taxon>Ecdysozoa</taxon>
        <taxon>Arthropoda</taxon>
        <taxon>Hexapoda</taxon>
        <taxon>Insecta</taxon>
        <taxon>Pterygota</taxon>
        <taxon>Neoptera</taxon>
        <taxon>Polyneoptera</taxon>
        <taxon>Dictyoptera</taxon>
        <taxon>Blattodea</taxon>
        <taxon>Blattoidea</taxon>
        <taxon>Termitoidae</taxon>
        <taxon>Rhinotermitidae</taxon>
        <taxon>Coptotermes</taxon>
    </lineage>
</organism>
<dbReference type="GO" id="GO:0005737">
    <property type="term" value="C:cytoplasm"/>
    <property type="evidence" value="ECO:0007669"/>
    <property type="project" value="InterPro"/>
</dbReference>
<evidence type="ECO:0000256" key="2">
    <source>
        <dbReference type="ARBA" id="ARBA00004906"/>
    </source>
</evidence>
<evidence type="ECO:0000256" key="10">
    <source>
        <dbReference type="RuleBase" id="RU201113"/>
    </source>
</evidence>
<dbReference type="EC" id="2.3.2.27" evidence="10"/>
<proteinExistence type="inferred from homology"/>
<dbReference type="Pfam" id="PF21361">
    <property type="entry name" value="Sina_ZnF"/>
    <property type="match status" value="1"/>
</dbReference>
<dbReference type="InterPro" id="IPR013083">
    <property type="entry name" value="Znf_RING/FYVE/PHD"/>
</dbReference>
<comment type="domain">
    <text evidence="10">The SBD domain (substrate-binding domain) mediates the interaction with substrate proteins. It is related to the TRAF family.</text>
</comment>
<accession>A0A6L2PIU7</accession>
<dbReference type="GO" id="GO:0031624">
    <property type="term" value="F:ubiquitin conjugating enzyme binding"/>
    <property type="evidence" value="ECO:0007669"/>
    <property type="project" value="TreeGrafter"/>
</dbReference>
<dbReference type="SUPFAM" id="SSF49599">
    <property type="entry name" value="TRAF domain-like"/>
    <property type="match status" value="1"/>
</dbReference>
<evidence type="ECO:0000256" key="3">
    <source>
        <dbReference type="ARBA" id="ARBA00009119"/>
    </source>
</evidence>
<dbReference type="UniPathway" id="UPA00143"/>
<dbReference type="GO" id="GO:0008270">
    <property type="term" value="F:zinc ion binding"/>
    <property type="evidence" value="ECO:0007669"/>
    <property type="project" value="UniProtKB-KW"/>
</dbReference>
<dbReference type="Gene3D" id="2.60.210.10">
    <property type="entry name" value="Apoptosis, Tumor Necrosis Factor Receptor Associated Protein 2, Chain A"/>
    <property type="match status" value="2"/>
</dbReference>
<dbReference type="PROSITE" id="PS51081">
    <property type="entry name" value="ZF_SIAH"/>
    <property type="match status" value="1"/>
</dbReference>
<keyword evidence="6 9" id="KW-0863">Zinc-finger</keyword>
<dbReference type="GO" id="GO:0061630">
    <property type="term" value="F:ubiquitin protein ligase activity"/>
    <property type="evidence" value="ECO:0007669"/>
    <property type="project" value="UniProtKB-EC"/>
</dbReference>
<evidence type="ECO:0000259" key="12">
    <source>
        <dbReference type="PROSITE" id="PS51081"/>
    </source>
</evidence>
<dbReference type="EMBL" id="BLKM01000358">
    <property type="protein sequence ID" value="GFG32334.1"/>
    <property type="molecule type" value="Genomic_DNA"/>
</dbReference>
<dbReference type="InterPro" id="IPR018121">
    <property type="entry name" value="7-in-absentia-prot_TRAF-dom"/>
</dbReference>
<dbReference type="FunFam" id="3.30.40.10:FF:000041">
    <property type="entry name" value="E3 ubiquitin-protein ligase SINAT3"/>
    <property type="match status" value="1"/>
</dbReference>
<evidence type="ECO:0000256" key="4">
    <source>
        <dbReference type="ARBA" id="ARBA00022679"/>
    </source>
</evidence>
<keyword evidence="14" id="KW-1185">Reference proteome</keyword>
<dbReference type="OrthoDB" id="941555at2759"/>
<evidence type="ECO:0000313" key="14">
    <source>
        <dbReference type="Proteomes" id="UP000502823"/>
    </source>
</evidence>
<sequence>MSNQIALPTKRRRLSSTSSSSATATNTIIVSADVASLFECPVCFGYILPPILQCQNGHLVCSNCRPKLTRCPKCRGPLGNIRNLAMEQTATTVMFPCKYSTSGCAVSLLHTEKEEHEEACEFQPYSCPCPGASCEWQGSLEEVAAHLIMSHKAITALRGKDIVFLAKDTNLPAVMDWVMVQSCFGHDFMKQAENFAYRLELNGQRRRLTWEATPSSIRERVSSATINSDCLVFETSIAQLLADNDNLSINVTIYMV</sequence>
<comment type="pathway">
    <text evidence="2 10">Protein modification; protein ubiquitination.</text>
</comment>
<comment type="catalytic activity">
    <reaction evidence="1 10">
        <text>S-ubiquitinyl-[E2 ubiquitin-conjugating enzyme]-L-cysteine + [acceptor protein]-L-lysine = [E2 ubiquitin-conjugating enzyme]-L-cysteine + N(6)-ubiquitinyl-[acceptor protein]-L-lysine.</text>
        <dbReference type="EC" id="2.3.2.27"/>
    </reaction>
</comment>
<comment type="caution">
    <text evidence="13">The sequence shown here is derived from an EMBL/GenBank/DDBJ whole genome shotgun (WGS) entry which is preliminary data.</text>
</comment>
<name>A0A6L2PIU7_COPFO</name>
<evidence type="ECO:0000256" key="8">
    <source>
        <dbReference type="ARBA" id="ARBA00022833"/>
    </source>
</evidence>
<comment type="domain">
    <text evidence="10">The RING-type zinc finger domain is essential for ubiquitin ligase activity.</text>
</comment>
<dbReference type="InterPro" id="IPR013010">
    <property type="entry name" value="Znf_SIAH"/>
</dbReference>
<dbReference type="InterPro" id="IPR008974">
    <property type="entry name" value="TRAF-like"/>
</dbReference>
<dbReference type="InParanoid" id="A0A6L2PIU7"/>
<evidence type="ECO:0000256" key="6">
    <source>
        <dbReference type="ARBA" id="ARBA00022771"/>
    </source>
</evidence>
<evidence type="ECO:0000259" key="11">
    <source>
        <dbReference type="PROSITE" id="PS50089"/>
    </source>
</evidence>
<dbReference type="SUPFAM" id="SSF57850">
    <property type="entry name" value="RING/U-box"/>
    <property type="match status" value="1"/>
</dbReference>
<dbReference type="InterPro" id="IPR001841">
    <property type="entry name" value="Znf_RING"/>
</dbReference>
<dbReference type="PANTHER" id="PTHR45877">
    <property type="entry name" value="E3 UBIQUITIN-PROTEIN LIGASE SIAH2"/>
    <property type="match status" value="1"/>
</dbReference>
<gene>
    <name evidence="13" type="ORF">Cfor_02729</name>
</gene>
<keyword evidence="8 10" id="KW-0862">Zinc</keyword>
<dbReference type="Gene3D" id="3.30.40.10">
    <property type="entry name" value="Zinc/RING finger domain, C3HC4 (zinc finger)"/>
    <property type="match status" value="2"/>
</dbReference>
<evidence type="ECO:0000256" key="9">
    <source>
        <dbReference type="PROSITE-ProRule" id="PRU00455"/>
    </source>
</evidence>
<dbReference type="GO" id="GO:0016567">
    <property type="term" value="P:protein ubiquitination"/>
    <property type="evidence" value="ECO:0007669"/>
    <property type="project" value="UniProtKB-UniPathway"/>
</dbReference>
<dbReference type="Proteomes" id="UP000502823">
    <property type="component" value="Unassembled WGS sequence"/>
</dbReference>
<evidence type="ECO:0000256" key="1">
    <source>
        <dbReference type="ARBA" id="ARBA00000900"/>
    </source>
</evidence>
<dbReference type="PANTHER" id="PTHR45877:SF2">
    <property type="entry name" value="E3 UBIQUITIN-PROTEIN LIGASE SINA-RELATED"/>
    <property type="match status" value="1"/>
</dbReference>
<evidence type="ECO:0000256" key="5">
    <source>
        <dbReference type="ARBA" id="ARBA00022723"/>
    </source>
</evidence>
<keyword evidence="4" id="KW-0808">Transferase</keyword>
<dbReference type="PROSITE" id="PS50089">
    <property type="entry name" value="ZF_RING_2"/>
    <property type="match status" value="1"/>
</dbReference>
<keyword evidence="5 10" id="KW-0479">Metal-binding</keyword>
<feature type="domain" description="SIAH-type" evidence="12">
    <location>
        <begin position="92"/>
        <end position="152"/>
    </location>
</feature>